<dbReference type="InterPro" id="IPR036388">
    <property type="entry name" value="WH-like_DNA-bd_sf"/>
</dbReference>
<keyword evidence="3" id="KW-0804">Transcription</keyword>
<dbReference type="Proteomes" id="UP001519273">
    <property type="component" value="Unassembled WGS sequence"/>
</dbReference>
<evidence type="ECO:0000259" key="4">
    <source>
        <dbReference type="PROSITE" id="PS50949"/>
    </source>
</evidence>
<dbReference type="SMART" id="SM00345">
    <property type="entry name" value="HTH_GNTR"/>
    <property type="match status" value="1"/>
</dbReference>
<sequence length="232" mass="27047">MKQKSVRERSSDMIEKKVVKAIIENKFPVDSSLPSERDLANDFGVGRPTVREALQRLCRDGWIEMKRGQSAIVNDYWRKGNLTTLENIIQHHDAVPDEFVVYLLELRLLLAPSYTREAVTINQAKVIAMLAHLDEVEDDPESYARFDWDIQKGLVRLTSNPVYLLIMNSFDSFYINMATKYFDSESNRKFTAEYYENLLKAVLQGDSTQTERIVRDTMEQSIILWNQKSRRE</sequence>
<name>A0ABS4H0P9_9BACL</name>
<dbReference type="PROSITE" id="PS50949">
    <property type="entry name" value="HTH_GNTR"/>
    <property type="match status" value="1"/>
</dbReference>
<evidence type="ECO:0000313" key="6">
    <source>
        <dbReference type="Proteomes" id="UP001519273"/>
    </source>
</evidence>
<dbReference type="EMBL" id="JAGGKP010000001">
    <property type="protein sequence ID" value="MBP1936094.1"/>
    <property type="molecule type" value="Genomic_DNA"/>
</dbReference>
<evidence type="ECO:0000256" key="2">
    <source>
        <dbReference type="ARBA" id="ARBA00023125"/>
    </source>
</evidence>
<feature type="domain" description="HTH gntR-type" evidence="4">
    <location>
        <begin position="8"/>
        <end position="76"/>
    </location>
</feature>
<keyword evidence="1" id="KW-0805">Transcription regulation</keyword>
<dbReference type="SUPFAM" id="SSF48008">
    <property type="entry name" value="GntR ligand-binding domain-like"/>
    <property type="match status" value="1"/>
</dbReference>
<dbReference type="InterPro" id="IPR028374">
    <property type="entry name" value="FadR_C"/>
</dbReference>
<dbReference type="PRINTS" id="PR00035">
    <property type="entry name" value="HTHGNTR"/>
</dbReference>
<evidence type="ECO:0000256" key="1">
    <source>
        <dbReference type="ARBA" id="ARBA00023015"/>
    </source>
</evidence>
<keyword evidence="6" id="KW-1185">Reference proteome</keyword>
<dbReference type="SUPFAM" id="SSF46785">
    <property type="entry name" value="Winged helix' DNA-binding domain"/>
    <property type="match status" value="1"/>
</dbReference>
<comment type="caution">
    <text evidence="5">The sequence shown here is derived from an EMBL/GenBank/DDBJ whole genome shotgun (WGS) entry which is preliminary data.</text>
</comment>
<evidence type="ECO:0000256" key="3">
    <source>
        <dbReference type="ARBA" id="ARBA00023163"/>
    </source>
</evidence>
<dbReference type="PANTHER" id="PTHR43537:SF52">
    <property type="entry name" value="FATTY ACID METABOLISM REGULATOR PROTEIN"/>
    <property type="match status" value="1"/>
</dbReference>
<protein>
    <submittedName>
        <fullName evidence="5">GntR family negative regulator for fad regulon and positive regulator of fabA</fullName>
    </submittedName>
</protein>
<reference evidence="5 6" key="1">
    <citation type="submission" date="2021-03" db="EMBL/GenBank/DDBJ databases">
        <title>Genomic Encyclopedia of Type Strains, Phase IV (KMG-IV): sequencing the most valuable type-strain genomes for metagenomic binning, comparative biology and taxonomic classification.</title>
        <authorList>
            <person name="Goeker M."/>
        </authorList>
    </citation>
    <scope>NUCLEOTIDE SEQUENCE [LARGE SCALE GENOMIC DNA]</scope>
    <source>
        <strain evidence="5 6">DSM 23491</strain>
    </source>
</reference>
<gene>
    <name evidence="5" type="ORF">J2Z20_000955</name>
</gene>
<proteinExistence type="predicted"/>
<evidence type="ECO:0000313" key="5">
    <source>
        <dbReference type="EMBL" id="MBP1936094.1"/>
    </source>
</evidence>
<dbReference type="Gene3D" id="1.10.10.10">
    <property type="entry name" value="Winged helix-like DNA-binding domain superfamily/Winged helix DNA-binding domain"/>
    <property type="match status" value="1"/>
</dbReference>
<dbReference type="Pfam" id="PF07840">
    <property type="entry name" value="FadR_C"/>
    <property type="match status" value="1"/>
</dbReference>
<dbReference type="CDD" id="cd07377">
    <property type="entry name" value="WHTH_GntR"/>
    <property type="match status" value="1"/>
</dbReference>
<dbReference type="InterPro" id="IPR000524">
    <property type="entry name" value="Tscrpt_reg_HTH_GntR"/>
</dbReference>
<dbReference type="InterPro" id="IPR008920">
    <property type="entry name" value="TF_FadR/GntR_C"/>
</dbReference>
<keyword evidence="2" id="KW-0238">DNA-binding</keyword>
<dbReference type="Gene3D" id="1.20.120.530">
    <property type="entry name" value="GntR ligand-binding domain-like"/>
    <property type="match status" value="1"/>
</dbReference>
<organism evidence="5 6">
    <name type="scientific">Paenibacillus sediminis</name>
    <dbReference type="NCBI Taxonomy" id="664909"/>
    <lineage>
        <taxon>Bacteria</taxon>
        <taxon>Bacillati</taxon>
        <taxon>Bacillota</taxon>
        <taxon>Bacilli</taxon>
        <taxon>Bacillales</taxon>
        <taxon>Paenibacillaceae</taxon>
        <taxon>Paenibacillus</taxon>
    </lineage>
</organism>
<accession>A0ABS4H0P9</accession>
<dbReference type="InterPro" id="IPR036390">
    <property type="entry name" value="WH_DNA-bd_sf"/>
</dbReference>
<dbReference type="PANTHER" id="PTHR43537">
    <property type="entry name" value="TRANSCRIPTIONAL REGULATOR, GNTR FAMILY"/>
    <property type="match status" value="1"/>
</dbReference>
<dbReference type="RefSeq" id="WP_209845870.1">
    <property type="nucleotide sequence ID" value="NZ_CBCRVE010000002.1"/>
</dbReference>
<dbReference type="Pfam" id="PF00392">
    <property type="entry name" value="GntR"/>
    <property type="match status" value="1"/>
</dbReference>